<protein>
    <submittedName>
        <fullName evidence="1">Uncharacterized protein</fullName>
    </submittedName>
</protein>
<dbReference type="AlphaFoldDB" id="A0A2A7TYT3"/>
<reference evidence="1" key="1">
    <citation type="submission" date="2017-09" db="EMBL/GenBank/DDBJ databases">
        <title>FDA dAtabase for Regulatory Grade micrObial Sequences (FDA-ARGOS): Supporting development and validation of Infectious Disease Dx tests.</title>
        <authorList>
            <person name="Campos J."/>
            <person name="Goldberg B."/>
            <person name="Tallon L.J."/>
            <person name="Sadzewicz L."/>
            <person name="Ott S."/>
            <person name="Zhao X."/>
            <person name="Nagaraj S."/>
            <person name="Vavikolanu K."/>
            <person name="Aluvathingal J."/>
            <person name="Nadendla S."/>
            <person name="Geyer C."/>
            <person name="Nandy P."/>
            <person name="Hobson J."/>
            <person name="Sichtig H."/>
        </authorList>
    </citation>
    <scope>NUCLEOTIDE SEQUENCE</scope>
    <source>
        <strain evidence="1">FDAARGOS_370</strain>
    </source>
</reference>
<sequence length="114" mass="12918">MSEGSFATALAVTIDDNTAMRAFFKKFSRDEAAIKANLYHELPQIISQRPHKIKAAWGLKHQGQTILEYKIVLKPRSFRAAYIQCQQQISVIFISDILIKREFVNALAATHLAD</sequence>
<dbReference type="EMBL" id="PDDV01000013">
    <property type="protein sequence ID" value="PEH71275.1"/>
    <property type="molecule type" value="Genomic_DNA"/>
</dbReference>
<evidence type="ECO:0000313" key="1">
    <source>
        <dbReference type="EMBL" id="PEH71275.1"/>
    </source>
</evidence>
<dbReference type="RefSeq" id="WP_005290881.1">
    <property type="nucleotide sequence ID" value="NZ_AP028090.1"/>
</dbReference>
<comment type="caution">
    <text evidence="1">The sequence shown here is derived from an EMBL/GenBank/DDBJ whole genome shotgun (WGS) entry which is preliminary data.</text>
</comment>
<dbReference type="Proteomes" id="UP000219788">
    <property type="component" value="Unassembled WGS sequence"/>
</dbReference>
<gene>
    <name evidence="1" type="ORF">CRM76_04630</name>
</gene>
<name>A0A2A7TYT3_EDWTA</name>
<dbReference type="OrthoDB" id="6414906at2"/>
<organism evidence="1">
    <name type="scientific">Edwardsiella tarda</name>
    <dbReference type="NCBI Taxonomy" id="636"/>
    <lineage>
        <taxon>Bacteria</taxon>
        <taxon>Pseudomonadati</taxon>
        <taxon>Pseudomonadota</taxon>
        <taxon>Gammaproteobacteria</taxon>
        <taxon>Enterobacterales</taxon>
        <taxon>Hafniaceae</taxon>
        <taxon>Edwardsiella</taxon>
    </lineage>
</organism>
<proteinExistence type="predicted"/>
<accession>A0A2A7TYT3</accession>